<evidence type="ECO:0000313" key="2">
    <source>
        <dbReference type="EMBL" id="KFA91153.1"/>
    </source>
</evidence>
<dbReference type="PANTHER" id="PTHR42879:SF6">
    <property type="entry name" value="NADPH-DEPENDENT REDUCTASE BACG"/>
    <property type="match status" value="1"/>
</dbReference>
<dbReference type="EMBL" id="JPMI01000159">
    <property type="protein sequence ID" value="KFA91153.1"/>
    <property type="molecule type" value="Genomic_DNA"/>
</dbReference>
<evidence type="ECO:0000313" key="3">
    <source>
        <dbReference type="Proteomes" id="UP000028547"/>
    </source>
</evidence>
<dbReference type="Gene3D" id="3.40.50.720">
    <property type="entry name" value="NAD(P)-binding Rossmann-like Domain"/>
    <property type="match status" value="1"/>
</dbReference>
<evidence type="ECO:0000256" key="1">
    <source>
        <dbReference type="ARBA" id="ARBA00006484"/>
    </source>
</evidence>
<name>A0A084SRR8_9BACT</name>
<protein>
    <submittedName>
        <fullName evidence="2">Short-chain dehydrogenase</fullName>
    </submittedName>
</protein>
<dbReference type="PANTHER" id="PTHR42879">
    <property type="entry name" value="3-OXOACYL-(ACYL-CARRIER-PROTEIN) REDUCTASE"/>
    <property type="match status" value="1"/>
</dbReference>
<dbReference type="CDD" id="cd05344">
    <property type="entry name" value="BKR_like_SDR_like"/>
    <property type="match status" value="1"/>
</dbReference>
<dbReference type="InterPro" id="IPR036291">
    <property type="entry name" value="NAD(P)-bd_dom_sf"/>
</dbReference>
<dbReference type="SUPFAM" id="SSF51735">
    <property type="entry name" value="NAD(P)-binding Rossmann-fold domains"/>
    <property type="match status" value="1"/>
</dbReference>
<proteinExistence type="inferred from homology"/>
<dbReference type="InterPro" id="IPR002347">
    <property type="entry name" value="SDR_fam"/>
</dbReference>
<dbReference type="InterPro" id="IPR050259">
    <property type="entry name" value="SDR"/>
</dbReference>
<reference evidence="2 3" key="1">
    <citation type="submission" date="2014-07" db="EMBL/GenBank/DDBJ databases">
        <title>Draft Genome Sequence of Gephyronic Acid Producer, Cystobacter violaceus Strain Cb vi76.</title>
        <authorList>
            <person name="Stevens D.C."/>
            <person name="Young J."/>
            <person name="Carmichael R."/>
            <person name="Tan J."/>
            <person name="Taylor R.E."/>
        </authorList>
    </citation>
    <scope>NUCLEOTIDE SEQUENCE [LARGE SCALE GENOMIC DNA]</scope>
    <source>
        <strain evidence="2 3">Cb vi76</strain>
    </source>
</reference>
<dbReference type="RefSeq" id="WP_043399718.1">
    <property type="nucleotide sequence ID" value="NZ_JPMI01000159.1"/>
</dbReference>
<accession>A0A084SRR8</accession>
<comment type="caution">
    <text evidence="2">The sequence shown here is derived from an EMBL/GenBank/DDBJ whole genome shotgun (WGS) entry which is preliminary data.</text>
</comment>
<dbReference type="Pfam" id="PF13561">
    <property type="entry name" value="adh_short_C2"/>
    <property type="match status" value="1"/>
</dbReference>
<dbReference type="AlphaFoldDB" id="A0A084SRR8"/>
<organism evidence="2 3">
    <name type="scientific">Archangium violaceum Cb vi76</name>
    <dbReference type="NCBI Taxonomy" id="1406225"/>
    <lineage>
        <taxon>Bacteria</taxon>
        <taxon>Pseudomonadati</taxon>
        <taxon>Myxococcota</taxon>
        <taxon>Myxococcia</taxon>
        <taxon>Myxococcales</taxon>
        <taxon>Cystobacterineae</taxon>
        <taxon>Archangiaceae</taxon>
        <taxon>Archangium</taxon>
    </lineage>
</organism>
<gene>
    <name evidence="2" type="ORF">Q664_23900</name>
</gene>
<dbReference type="PRINTS" id="PR00081">
    <property type="entry name" value="GDHRDH"/>
</dbReference>
<comment type="similarity">
    <text evidence="1">Belongs to the short-chain dehydrogenases/reductases (SDR) family.</text>
</comment>
<dbReference type="FunFam" id="3.40.50.720:FF:000084">
    <property type="entry name" value="Short-chain dehydrogenase reductase"/>
    <property type="match status" value="1"/>
</dbReference>
<sequence>MDLGLRGRRALVLGASAGLGYAIGAQLVKEGARVAICSRDEARIRDAAQRMGAEFGVTADLTKPGTTKELVEKVIGAMGGVDVLVVNTGGPPKGSIEKLTAEQWQEGFQSLWMSVVEGVQAALPGMKERRWGRIILVTSVAAREAMPLLTISNGLRAGLMGLVKTVSNEVAEHGVTINGVQPGYHATERLKELGVPEDKITSAIPARRLGKPEELGALVTFLASEQAGYITGQSVVIDGGWMRGF</sequence>
<dbReference type="Proteomes" id="UP000028547">
    <property type="component" value="Unassembled WGS sequence"/>
</dbReference>